<name>A0A0C2WUL0_AMAMK</name>
<proteinExistence type="predicted"/>
<keyword evidence="2" id="KW-1185">Reference proteome</keyword>
<accession>A0A0C2WUL0</accession>
<dbReference type="EMBL" id="KN818298">
    <property type="protein sequence ID" value="KIL60461.1"/>
    <property type="molecule type" value="Genomic_DNA"/>
</dbReference>
<dbReference type="InParanoid" id="A0A0C2WUL0"/>
<organism evidence="1 2">
    <name type="scientific">Amanita muscaria (strain Koide BX008)</name>
    <dbReference type="NCBI Taxonomy" id="946122"/>
    <lineage>
        <taxon>Eukaryota</taxon>
        <taxon>Fungi</taxon>
        <taxon>Dikarya</taxon>
        <taxon>Basidiomycota</taxon>
        <taxon>Agaricomycotina</taxon>
        <taxon>Agaricomycetes</taxon>
        <taxon>Agaricomycetidae</taxon>
        <taxon>Agaricales</taxon>
        <taxon>Pluteineae</taxon>
        <taxon>Amanitaceae</taxon>
        <taxon>Amanita</taxon>
    </lineage>
</organism>
<dbReference type="Proteomes" id="UP000054549">
    <property type="component" value="Unassembled WGS sequence"/>
</dbReference>
<protein>
    <recommendedName>
        <fullName evidence="3">F-box domain-containing protein</fullName>
    </recommendedName>
</protein>
<reference evidence="1 2" key="1">
    <citation type="submission" date="2014-04" db="EMBL/GenBank/DDBJ databases">
        <title>Evolutionary Origins and Diversification of the Mycorrhizal Mutualists.</title>
        <authorList>
            <consortium name="DOE Joint Genome Institute"/>
            <consortium name="Mycorrhizal Genomics Consortium"/>
            <person name="Kohler A."/>
            <person name="Kuo A."/>
            <person name="Nagy L.G."/>
            <person name="Floudas D."/>
            <person name="Copeland A."/>
            <person name="Barry K.W."/>
            <person name="Cichocki N."/>
            <person name="Veneault-Fourrey C."/>
            <person name="LaButti K."/>
            <person name="Lindquist E.A."/>
            <person name="Lipzen A."/>
            <person name="Lundell T."/>
            <person name="Morin E."/>
            <person name="Murat C."/>
            <person name="Riley R."/>
            <person name="Ohm R."/>
            <person name="Sun H."/>
            <person name="Tunlid A."/>
            <person name="Henrissat B."/>
            <person name="Grigoriev I.V."/>
            <person name="Hibbett D.S."/>
            <person name="Martin F."/>
        </authorList>
    </citation>
    <scope>NUCLEOTIDE SEQUENCE [LARGE SCALE GENOMIC DNA]</scope>
    <source>
        <strain evidence="1 2">Koide BX008</strain>
    </source>
</reference>
<sequence>MPFKYAALRLRPFETFFTFHSSPFMSYYNWLRRIVQYTILFKCRVGLLHLTVELIQEIGDYLSLQDLKSLRLVCSWINRSVEPTVLSCIVLDVFNHTPTTTMYQLETLRILALAAT</sequence>
<gene>
    <name evidence="1" type="ORF">M378DRAFT_917388</name>
</gene>
<evidence type="ECO:0008006" key="3">
    <source>
        <dbReference type="Google" id="ProtNLM"/>
    </source>
</evidence>
<evidence type="ECO:0000313" key="2">
    <source>
        <dbReference type="Proteomes" id="UP000054549"/>
    </source>
</evidence>
<dbReference type="HOGENOM" id="CLU_2096277_0_0_1"/>
<evidence type="ECO:0000313" key="1">
    <source>
        <dbReference type="EMBL" id="KIL60461.1"/>
    </source>
</evidence>
<dbReference type="AlphaFoldDB" id="A0A0C2WUL0"/>